<sequence length="117" mass="12121">MVALCVAGTALLLASAPATAAGLHVEVTGTSTRPKVGDRWTLTVTAHGAKKGKVRVDVLMGGKVVQTVANGEPLRGGRWSITQKWPGIAKGRTMTFRGTVTSGKKRGSGQLTVKVRG</sequence>
<accession>A0ABY5PDG6</accession>
<dbReference type="RefSeq" id="WP_353863238.1">
    <property type="nucleotide sequence ID" value="NZ_CP088295.1"/>
</dbReference>
<feature type="signal peptide" evidence="1">
    <location>
        <begin position="1"/>
        <end position="20"/>
    </location>
</feature>
<keyword evidence="1" id="KW-0732">Signal</keyword>
<dbReference type="EMBL" id="CP088295">
    <property type="protein sequence ID" value="UUY02716.1"/>
    <property type="molecule type" value="Genomic_DNA"/>
</dbReference>
<keyword evidence="3" id="KW-1185">Reference proteome</keyword>
<evidence type="ECO:0000256" key="1">
    <source>
        <dbReference type="SAM" id="SignalP"/>
    </source>
</evidence>
<proteinExistence type="predicted"/>
<evidence type="ECO:0000313" key="2">
    <source>
        <dbReference type="EMBL" id="UUY02716.1"/>
    </source>
</evidence>
<evidence type="ECO:0000313" key="3">
    <source>
        <dbReference type="Proteomes" id="UP001058860"/>
    </source>
</evidence>
<organism evidence="2 3">
    <name type="scientific">Svornostia abyssi</name>
    <dbReference type="NCBI Taxonomy" id="2898438"/>
    <lineage>
        <taxon>Bacteria</taxon>
        <taxon>Bacillati</taxon>
        <taxon>Actinomycetota</taxon>
        <taxon>Thermoleophilia</taxon>
        <taxon>Solirubrobacterales</taxon>
        <taxon>Baekduiaceae</taxon>
        <taxon>Svornostia</taxon>
    </lineage>
</organism>
<reference evidence="3" key="1">
    <citation type="submission" date="2021-11" db="EMBL/GenBank/DDBJ databases">
        <title>Cultivation dependent microbiological survey of springs from the worlds oldest radium mine currently devoted to the extraction of radon-saturated water.</title>
        <authorList>
            <person name="Kapinusova G."/>
            <person name="Smrhova T."/>
            <person name="Strejcek M."/>
            <person name="Suman J."/>
            <person name="Jani K."/>
            <person name="Pajer P."/>
            <person name="Uhlik O."/>
        </authorList>
    </citation>
    <scope>NUCLEOTIDE SEQUENCE [LARGE SCALE GENOMIC DNA]</scope>
    <source>
        <strain evidence="3">J379</strain>
    </source>
</reference>
<feature type="chain" id="PRO_5047154769" evidence="1">
    <location>
        <begin position="21"/>
        <end position="117"/>
    </location>
</feature>
<dbReference type="Proteomes" id="UP001058860">
    <property type="component" value="Chromosome"/>
</dbReference>
<name>A0ABY5PDG6_9ACTN</name>
<gene>
    <name evidence="2" type="ORF">LRS13_18790</name>
</gene>
<protein>
    <submittedName>
        <fullName evidence="2">Uncharacterized protein</fullName>
    </submittedName>
</protein>